<dbReference type="CDD" id="cd12915">
    <property type="entry name" value="PDC2_DGC_like"/>
    <property type="match status" value="1"/>
</dbReference>
<dbReference type="NCBIfam" id="TIGR00254">
    <property type="entry name" value="GGDEF"/>
    <property type="match status" value="1"/>
</dbReference>
<dbReference type="SMART" id="SM00267">
    <property type="entry name" value="GGDEF"/>
    <property type="match status" value="1"/>
</dbReference>
<evidence type="ECO:0000259" key="3">
    <source>
        <dbReference type="PROSITE" id="PS50883"/>
    </source>
</evidence>
<evidence type="ECO:0000256" key="2">
    <source>
        <dbReference type="SAM" id="Phobius"/>
    </source>
</evidence>
<dbReference type="FunFam" id="3.20.20.450:FF:000001">
    <property type="entry name" value="Cyclic di-GMP phosphodiesterase yahA"/>
    <property type="match status" value="1"/>
</dbReference>
<dbReference type="InterPro" id="IPR000160">
    <property type="entry name" value="GGDEF_dom"/>
</dbReference>
<dbReference type="InterPro" id="IPR000014">
    <property type="entry name" value="PAS"/>
</dbReference>
<dbReference type="PROSITE" id="PS50887">
    <property type="entry name" value="GGDEF"/>
    <property type="match status" value="1"/>
</dbReference>
<dbReference type="PANTHER" id="PTHR44757">
    <property type="entry name" value="DIGUANYLATE CYCLASE DGCP"/>
    <property type="match status" value="1"/>
</dbReference>
<dbReference type="GO" id="GO:0071111">
    <property type="term" value="F:cyclic-guanylate-specific phosphodiesterase activity"/>
    <property type="evidence" value="ECO:0007669"/>
    <property type="project" value="UniProtKB-EC"/>
</dbReference>
<dbReference type="EMBL" id="JAGSPN010000001">
    <property type="protein sequence ID" value="MBR7781005.1"/>
    <property type="molecule type" value="Genomic_DNA"/>
</dbReference>
<name>A0A941DJ84_9BURK</name>
<feature type="transmembrane region" description="Helical" evidence="2">
    <location>
        <begin position="12"/>
        <end position="32"/>
    </location>
</feature>
<dbReference type="Pfam" id="PF00563">
    <property type="entry name" value="EAL"/>
    <property type="match status" value="1"/>
</dbReference>
<dbReference type="InterPro" id="IPR035919">
    <property type="entry name" value="EAL_sf"/>
</dbReference>
<dbReference type="SUPFAM" id="SSF55073">
    <property type="entry name" value="Nucleotide cyclase"/>
    <property type="match status" value="1"/>
</dbReference>
<evidence type="ECO:0000259" key="4">
    <source>
        <dbReference type="PROSITE" id="PS50887"/>
    </source>
</evidence>
<dbReference type="SUPFAM" id="SSF55781">
    <property type="entry name" value="GAF domain-like"/>
    <property type="match status" value="1"/>
</dbReference>
<dbReference type="InterPro" id="IPR001633">
    <property type="entry name" value="EAL_dom"/>
</dbReference>
<feature type="domain" description="GGDEF" evidence="4">
    <location>
        <begin position="659"/>
        <end position="792"/>
    </location>
</feature>
<dbReference type="Proteomes" id="UP000680067">
    <property type="component" value="Unassembled WGS sequence"/>
</dbReference>
<dbReference type="InterPro" id="IPR029016">
    <property type="entry name" value="GAF-like_dom_sf"/>
</dbReference>
<dbReference type="PROSITE" id="PS50883">
    <property type="entry name" value="EAL"/>
    <property type="match status" value="1"/>
</dbReference>
<proteinExistence type="predicted"/>
<dbReference type="InterPro" id="IPR043128">
    <property type="entry name" value="Rev_trsase/Diguanyl_cyclase"/>
</dbReference>
<feature type="transmembrane region" description="Helical" evidence="2">
    <location>
        <begin position="295"/>
        <end position="316"/>
    </location>
</feature>
<feature type="domain" description="EAL" evidence="3">
    <location>
        <begin position="801"/>
        <end position="1055"/>
    </location>
</feature>
<dbReference type="InterPro" id="IPR035965">
    <property type="entry name" value="PAS-like_dom_sf"/>
</dbReference>
<sequence length="1057" mass="119191">MSTQPSQRNVPLLAFVGCMVLILVIVIVQSWWSVREDQERTLSEARQNSEFAVRILEEHASRAFSESVKAISMVSVVLNDDHSHNLNGEAVSQLLRSAPLHTQFLASVSIYDPYGQIRQTSRAYDVQQDAPATSQQIRDSQKLSSSEQLVIGRPLKVKSNGEWILPVTKNVFSTSGELIAIVQADVRLAYFLEFYEILSRGNRGVISLHDYQGQLLARAPFDQSIESHVITEQWLLRAISADQQDGSLIAPDMQGADAEQLYAFRKVSGIPVTLVFSRNVDDILREWHGRMHQKVLFTGTTLLFIFTLAIILLIQLKRLQESRERFEASESRYRLLFAGAQDAILLINRNYEYVDCNPAAVELLGVKDASYVLGRQAGDFSDTHQNIAGESLTSSKQLVRKYVDLAFNGEVQRLEWVMQRHGSPCYIEITLSKVEINNEPLVFCVERDVSVRKKSEQLLEGQNRLLQMIGANQDPIEILNAVCDFMHSVRVRWTVGIQLLSEDQRTFVAGIGSRFPEFIHVQLKDLPVTHGNGLWSDAAMHASPVHAKDLPNDSSMQFVNQLEQLAVYREAFSWPLMDKYGQVLGCFTLLLREAVLISEEDHSFIMSMIEIAIIAIEARRSERKILRLAHYDELTGLPNRFLYNQHLSKALSLAERNQTQLAVLFLDLDRFKNINDTFGHDEGDKVLRDVAARFTRVLRESDIVARIGGDEFILLIDQFSDPSDLGSIADKLLFEASQPFEIDGQECQLSASIGIATFPSDGKDAQTLLKNADIAMYRAKNKGKDNYQFYASEMNVHTVEKLAFEARLRKALERREFVVYYQPKVSVATGKIVGAEALVRWNHPDRGILFPNDFIGLAEEAGLISRLGMLVLDIACKDILSFRQVDAGFGRVAINLSASQFNEYQLLDEVRGVTEFWRVPSNALEFEITESMVMHNRDQAIVLMDAFKKEGFSLSIDDFGTGYSSLAYLKRFPVDSVKVDRSFIKDIPEDPNDTAIAHTIVAMAHTLGLKVIAEGVDSATQLQTLQNFDCDEYQGYFFSKAIPARDFLALLQQQVLN</sequence>
<comment type="catalytic activity">
    <reaction evidence="1">
        <text>3',3'-c-di-GMP + H2O = 5'-phosphoguanylyl(3'-&gt;5')guanosine + H(+)</text>
        <dbReference type="Rhea" id="RHEA:24902"/>
        <dbReference type="ChEBI" id="CHEBI:15377"/>
        <dbReference type="ChEBI" id="CHEBI:15378"/>
        <dbReference type="ChEBI" id="CHEBI:58754"/>
        <dbReference type="ChEBI" id="CHEBI:58805"/>
        <dbReference type="EC" id="3.1.4.52"/>
    </reaction>
    <physiologicalReaction direction="left-to-right" evidence="1">
        <dbReference type="Rhea" id="RHEA:24903"/>
    </physiologicalReaction>
</comment>
<keyword evidence="2" id="KW-1133">Transmembrane helix</keyword>
<dbReference type="Gene3D" id="3.30.450.40">
    <property type="match status" value="1"/>
</dbReference>
<dbReference type="RefSeq" id="WP_212686348.1">
    <property type="nucleotide sequence ID" value="NZ_JAGSPN010000001.1"/>
</dbReference>
<dbReference type="CDD" id="cd01948">
    <property type="entry name" value="EAL"/>
    <property type="match status" value="1"/>
</dbReference>
<keyword evidence="2" id="KW-0472">Membrane</keyword>
<organism evidence="5 6">
    <name type="scientific">Undibacterium luofuense</name>
    <dbReference type="NCBI Taxonomy" id="2828733"/>
    <lineage>
        <taxon>Bacteria</taxon>
        <taxon>Pseudomonadati</taxon>
        <taxon>Pseudomonadota</taxon>
        <taxon>Betaproteobacteria</taxon>
        <taxon>Burkholderiales</taxon>
        <taxon>Oxalobacteraceae</taxon>
        <taxon>Undibacterium</taxon>
    </lineage>
</organism>
<reference evidence="5" key="1">
    <citation type="submission" date="2021-04" db="EMBL/GenBank/DDBJ databases">
        <title>novel species isolated from subtropical streams in China.</title>
        <authorList>
            <person name="Lu H."/>
        </authorList>
    </citation>
    <scope>NUCLEOTIDE SEQUENCE</scope>
    <source>
        <strain evidence="5">LFS511W</strain>
    </source>
</reference>
<dbReference type="SUPFAM" id="SSF55785">
    <property type="entry name" value="PYP-like sensor domain (PAS domain)"/>
    <property type="match status" value="1"/>
</dbReference>
<dbReference type="Gene3D" id="3.30.70.270">
    <property type="match status" value="1"/>
</dbReference>
<accession>A0A941DJ84</accession>
<dbReference type="NCBIfam" id="TIGR00229">
    <property type="entry name" value="sensory_box"/>
    <property type="match status" value="1"/>
</dbReference>
<dbReference type="Gene3D" id="3.30.450.20">
    <property type="entry name" value="PAS domain"/>
    <property type="match status" value="3"/>
</dbReference>
<dbReference type="PANTHER" id="PTHR44757:SF2">
    <property type="entry name" value="BIOFILM ARCHITECTURE MAINTENANCE PROTEIN MBAA"/>
    <property type="match status" value="1"/>
</dbReference>
<dbReference type="GO" id="GO:0071732">
    <property type="term" value="P:cellular response to nitric oxide"/>
    <property type="evidence" value="ECO:0007669"/>
    <property type="project" value="UniProtKB-ARBA"/>
</dbReference>
<dbReference type="CDD" id="cd18773">
    <property type="entry name" value="PDC1_HK_sensor"/>
    <property type="match status" value="1"/>
</dbReference>
<dbReference type="InterPro" id="IPR003018">
    <property type="entry name" value="GAF"/>
</dbReference>
<dbReference type="Pfam" id="PF00990">
    <property type="entry name" value="GGDEF"/>
    <property type="match status" value="1"/>
</dbReference>
<keyword evidence="2" id="KW-0812">Transmembrane</keyword>
<dbReference type="AlphaFoldDB" id="A0A941DJ84"/>
<dbReference type="SMART" id="SM00052">
    <property type="entry name" value="EAL"/>
    <property type="match status" value="1"/>
</dbReference>
<dbReference type="SUPFAM" id="SSF141868">
    <property type="entry name" value="EAL domain-like"/>
    <property type="match status" value="1"/>
</dbReference>
<dbReference type="Gene3D" id="3.20.20.450">
    <property type="entry name" value="EAL domain"/>
    <property type="match status" value="1"/>
</dbReference>
<dbReference type="CDD" id="cd01949">
    <property type="entry name" value="GGDEF"/>
    <property type="match status" value="1"/>
</dbReference>
<comment type="caution">
    <text evidence="5">The sequence shown here is derived from an EMBL/GenBank/DDBJ whole genome shotgun (WGS) entry which is preliminary data.</text>
</comment>
<dbReference type="InterPro" id="IPR029787">
    <property type="entry name" value="Nucleotide_cyclase"/>
</dbReference>
<evidence type="ECO:0000313" key="5">
    <source>
        <dbReference type="EMBL" id="MBR7781005.1"/>
    </source>
</evidence>
<evidence type="ECO:0000256" key="1">
    <source>
        <dbReference type="ARBA" id="ARBA00051114"/>
    </source>
</evidence>
<keyword evidence="6" id="KW-1185">Reference proteome</keyword>
<evidence type="ECO:0000313" key="6">
    <source>
        <dbReference type="Proteomes" id="UP000680067"/>
    </source>
</evidence>
<gene>
    <name evidence="5" type="ORF">KDM89_02535</name>
</gene>
<dbReference type="FunFam" id="3.30.70.270:FF:000001">
    <property type="entry name" value="Diguanylate cyclase domain protein"/>
    <property type="match status" value="1"/>
</dbReference>
<dbReference type="InterPro" id="IPR052155">
    <property type="entry name" value="Biofilm_reg_signaling"/>
</dbReference>
<dbReference type="Pfam" id="PF13185">
    <property type="entry name" value="GAF_2"/>
    <property type="match status" value="1"/>
</dbReference>
<dbReference type="Pfam" id="PF13188">
    <property type="entry name" value="PAS_8"/>
    <property type="match status" value="1"/>
</dbReference>
<protein>
    <submittedName>
        <fullName evidence="5">EAL domain-containing protein</fullName>
    </submittedName>
</protein>